<evidence type="ECO:0000259" key="2">
    <source>
        <dbReference type="Pfam" id="PF13472"/>
    </source>
</evidence>
<evidence type="ECO:0000256" key="1">
    <source>
        <dbReference type="SAM" id="MobiDB-lite"/>
    </source>
</evidence>
<dbReference type="RefSeq" id="WP_073199684.1">
    <property type="nucleotide sequence ID" value="NZ_FRCZ01000001.1"/>
</dbReference>
<dbReference type="GO" id="GO:0004622">
    <property type="term" value="F:phosphatidylcholine lysophospholipase activity"/>
    <property type="evidence" value="ECO:0007669"/>
    <property type="project" value="TreeGrafter"/>
</dbReference>
<dbReference type="SUPFAM" id="SSF52266">
    <property type="entry name" value="SGNH hydrolase"/>
    <property type="match status" value="1"/>
</dbReference>
<proteinExistence type="predicted"/>
<evidence type="ECO:0000313" key="4">
    <source>
        <dbReference type="Proteomes" id="UP000184184"/>
    </source>
</evidence>
<dbReference type="Pfam" id="PF13472">
    <property type="entry name" value="Lipase_GDSL_2"/>
    <property type="match status" value="1"/>
</dbReference>
<keyword evidence="4" id="KW-1185">Reference proteome</keyword>
<dbReference type="EMBL" id="FRCZ01000001">
    <property type="protein sequence ID" value="SHM64598.1"/>
    <property type="molecule type" value="Genomic_DNA"/>
</dbReference>
<dbReference type="STRING" id="1027249.SAMN05216179_0705"/>
<dbReference type="PANTHER" id="PTHR30383">
    <property type="entry name" value="THIOESTERASE 1/PROTEASE 1/LYSOPHOSPHOLIPASE L1"/>
    <property type="match status" value="1"/>
</dbReference>
<dbReference type="InterPro" id="IPR036514">
    <property type="entry name" value="SGNH_hydro_sf"/>
</dbReference>
<dbReference type="PANTHER" id="PTHR30383:SF27">
    <property type="entry name" value="SPORE GERMINATION LIPASE LIPC"/>
    <property type="match status" value="1"/>
</dbReference>
<accession>A0A1M7KH25</accession>
<feature type="domain" description="SGNH hydrolase-type esterase" evidence="2">
    <location>
        <begin position="88"/>
        <end position="279"/>
    </location>
</feature>
<dbReference type="OrthoDB" id="252349at2"/>
<protein>
    <submittedName>
        <fullName evidence="3">Lysophospholipase L1</fullName>
    </submittedName>
</protein>
<dbReference type="InterPro" id="IPR013830">
    <property type="entry name" value="SGNH_hydro"/>
</dbReference>
<dbReference type="AlphaFoldDB" id="A0A1M7KH25"/>
<dbReference type="Gene3D" id="3.40.50.1110">
    <property type="entry name" value="SGNH hydrolase"/>
    <property type="match status" value="1"/>
</dbReference>
<reference evidence="3 4" key="1">
    <citation type="submission" date="2016-11" db="EMBL/GenBank/DDBJ databases">
        <authorList>
            <person name="Jaros S."/>
            <person name="Januszkiewicz K."/>
            <person name="Wedrychowicz H."/>
        </authorList>
    </citation>
    <scope>NUCLEOTIDE SEQUENCE [LARGE SCALE GENOMIC DNA]</scope>
    <source>
        <strain evidence="3 4">CGMCC 1.10681</strain>
    </source>
</reference>
<feature type="compositionally biased region" description="Acidic residues" evidence="1">
    <location>
        <begin position="35"/>
        <end position="59"/>
    </location>
</feature>
<dbReference type="Proteomes" id="UP000184184">
    <property type="component" value="Unassembled WGS sequence"/>
</dbReference>
<evidence type="ECO:0000313" key="3">
    <source>
        <dbReference type="EMBL" id="SHM64598.1"/>
    </source>
</evidence>
<name>A0A1M7KH25_9BACI</name>
<organism evidence="3 4">
    <name type="scientific">Gracilibacillus kekensis</name>
    <dbReference type="NCBI Taxonomy" id="1027249"/>
    <lineage>
        <taxon>Bacteria</taxon>
        <taxon>Bacillati</taxon>
        <taxon>Bacillota</taxon>
        <taxon>Bacilli</taxon>
        <taxon>Bacillales</taxon>
        <taxon>Bacillaceae</taxon>
        <taxon>Gracilibacillus</taxon>
    </lineage>
</organism>
<sequence length="297" mass="34351">MHKKTYIVLLIIVLAILSVVFLTFIQSDPPPDIVDQPDEQSSEEISEEDLTEESGDEEQNSISQNIQDGVKEVIDALNFFKKDTHIVAIGDSLTQGVGDETNNQGYVGILEDRLNEQDYDVTFDNFGKRGNRTDHLLKRLKDDPEITESLEEADMVLITIGANDIMQIMKDNFMNLTEEPFMKEREPYGDRLSEIFEYILSVNEETDIYLLGFFNPFEKYFGDIKALEQILTRWSNTSLEVTNQYEQVNYIPMQDIYQNETENVFAEDHFHPNSKGYELIAERVITYLENEIQEAQN</sequence>
<feature type="region of interest" description="Disordered" evidence="1">
    <location>
        <begin position="31"/>
        <end position="62"/>
    </location>
</feature>
<gene>
    <name evidence="3" type="ORF">SAMN05216179_0705</name>
</gene>
<dbReference type="InterPro" id="IPR051532">
    <property type="entry name" value="Ester_Hydrolysis_Enzymes"/>
</dbReference>